<keyword evidence="2" id="KW-1185">Reference proteome</keyword>
<sequence>MFRKLSQTTRNNDVFTHSYQRIGTDYVPRETVVYDINQLDRIDESELTARLFGEDDFVIPPAVTGREKVKAKIGKLYLEFQPGGKDSFELTIKLIDRHNNQLSTFLNLNVPRFTPIKFEHLLPISLSAYDPCRTIIGNNGPENQLSHAYELKLILTKLLLDQDINERDRLKFTEHYRALYLNPRSLAQPRARQAVADRFVKDVQHFGINSLDKPIDAFEVAAKIGAVHLMNLSINQAEIADILCEYLEVNNLTPDHLRQPDVKKKILGQKIDNGRYELKAIIEDVDTLYDQAIELPKVKNFNPGVAVPVVTEQQNETIAAFQSRIDRMISNEVITNLKSRKERYLELVALQVQNKPADFKKDLALSILNNPTHILKTERHFFRQEKYSNQTLSVHKLVASLLKDQVELVNNKVEIDGHTLSRHADKCFGPR</sequence>
<accession>A0ABV8CDE4</accession>
<evidence type="ECO:0000313" key="2">
    <source>
        <dbReference type="Proteomes" id="UP001595758"/>
    </source>
</evidence>
<organism evidence="1 2">
    <name type="scientific">Legionella dresdenensis</name>
    <dbReference type="NCBI Taxonomy" id="450200"/>
    <lineage>
        <taxon>Bacteria</taxon>
        <taxon>Pseudomonadati</taxon>
        <taxon>Pseudomonadota</taxon>
        <taxon>Gammaproteobacteria</taxon>
        <taxon>Legionellales</taxon>
        <taxon>Legionellaceae</taxon>
        <taxon>Legionella</taxon>
    </lineage>
</organism>
<gene>
    <name evidence="1" type="ORF">ACFORL_02605</name>
</gene>
<dbReference type="EMBL" id="JBHSAB010000001">
    <property type="protein sequence ID" value="MFC3907972.1"/>
    <property type="molecule type" value="Genomic_DNA"/>
</dbReference>
<evidence type="ECO:0000313" key="1">
    <source>
        <dbReference type="EMBL" id="MFC3907972.1"/>
    </source>
</evidence>
<dbReference type="Proteomes" id="UP001595758">
    <property type="component" value="Unassembled WGS sequence"/>
</dbReference>
<proteinExistence type="predicted"/>
<name>A0ABV8CDE4_9GAMM</name>
<dbReference type="RefSeq" id="WP_382340793.1">
    <property type="nucleotide sequence ID" value="NZ_JBHSAB010000001.1"/>
</dbReference>
<reference evidence="2" key="1">
    <citation type="journal article" date="2019" name="Int. J. Syst. Evol. Microbiol.">
        <title>The Global Catalogue of Microorganisms (GCM) 10K type strain sequencing project: providing services to taxonomists for standard genome sequencing and annotation.</title>
        <authorList>
            <consortium name="The Broad Institute Genomics Platform"/>
            <consortium name="The Broad Institute Genome Sequencing Center for Infectious Disease"/>
            <person name="Wu L."/>
            <person name="Ma J."/>
        </authorList>
    </citation>
    <scope>NUCLEOTIDE SEQUENCE [LARGE SCALE GENOMIC DNA]</scope>
    <source>
        <strain evidence="2">CCUG 59858</strain>
    </source>
</reference>
<protein>
    <submittedName>
        <fullName evidence="1">Uncharacterized protein</fullName>
    </submittedName>
</protein>
<comment type="caution">
    <text evidence="1">The sequence shown here is derived from an EMBL/GenBank/DDBJ whole genome shotgun (WGS) entry which is preliminary data.</text>
</comment>